<evidence type="ECO:0000256" key="1">
    <source>
        <dbReference type="ARBA" id="ARBA00001933"/>
    </source>
</evidence>
<dbReference type="Pfam" id="PF00155">
    <property type="entry name" value="Aminotran_1_2"/>
    <property type="match status" value="1"/>
</dbReference>
<dbReference type="InterPro" id="IPR004839">
    <property type="entry name" value="Aminotransferase_I/II_large"/>
</dbReference>
<protein>
    <submittedName>
        <fullName evidence="6">Class II aminotransferase/8-amino-7-oxononanoate synthase</fullName>
    </submittedName>
</protein>
<dbReference type="InterPro" id="IPR015424">
    <property type="entry name" value="PyrdxlP-dep_Trfase"/>
</dbReference>
<dbReference type="Gene3D" id="3.40.640.10">
    <property type="entry name" value="Type I PLP-dependent aspartate aminotransferase-like (Major domain)"/>
    <property type="match status" value="1"/>
</dbReference>
<dbReference type="SUPFAM" id="SSF53383">
    <property type="entry name" value="PLP-dependent transferases"/>
    <property type="match status" value="1"/>
</dbReference>
<evidence type="ECO:0000313" key="7">
    <source>
        <dbReference type="Proteomes" id="UP000247233"/>
    </source>
</evidence>
<dbReference type="InterPro" id="IPR015421">
    <property type="entry name" value="PyrdxlP-dep_Trfase_major"/>
</dbReference>
<keyword evidence="4" id="KW-0663">Pyridoxal phosphate</keyword>
<keyword evidence="7" id="KW-1185">Reference proteome</keyword>
<dbReference type="GeneID" id="37063496"/>
<dbReference type="STRING" id="1448321.A0A317VT28"/>
<evidence type="ECO:0000256" key="4">
    <source>
        <dbReference type="ARBA" id="ARBA00022898"/>
    </source>
</evidence>
<evidence type="ECO:0000259" key="5">
    <source>
        <dbReference type="Pfam" id="PF00155"/>
    </source>
</evidence>
<keyword evidence="3 6" id="KW-0808">Transferase</keyword>
<dbReference type="PANTHER" id="PTHR13693">
    <property type="entry name" value="CLASS II AMINOTRANSFERASE/8-AMINO-7-OXONONANOATE SYNTHASE"/>
    <property type="match status" value="1"/>
</dbReference>
<dbReference type="EMBL" id="MSFL01000019">
    <property type="protein sequence ID" value="PWY77075.1"/>
    <property type="molecule type" value="Genomic_DNA"/>
</dbReference>
<reference evidence="6 7" key="1">
    <citation type="submission" date="2016-12" db="EMBL/GenBank/DDBJ databases">
        <title>The genomes of Aspergillus section Nigri reveals drivers in fungal speciation.</title>
        <authorList>
            <consortium name="DOE Joint Genome Institute"/>
            <person name="Vesth T.C."/>
            <person name="Nybo J."/>
            <person name="Theobald S."/>
            <person name="Brandl J."/>
            <person name="Frisvad J.C."/>
            <person name="Nielsen K.F."/>
            <person name="Lyhne E.K."/>
            <person name="Kogle M.E."/>
            <person name="Kuo A."/>
            <person name="Riley R."/>
            <person name="Clum A."/>
            <person name="Nolan M."/>
            <person name="Lipzen A."/>
            <person name="Salamov A."/>
            <person name="Henrissat B."/>
            <person name="Wiebenga A."/>
            <person name="De Vries R.P."/>
            <person name="Grigoriev I.V."/>
            <person name="Mortensen U.H."/>
            <person name="Andersen M.R."/>
            <person name="Baker S.E."/>
        </authorList>
    </citation>
    <scope>NUCLEOTIDE SEQUENCE [LARGE SCALE GENOMIC DNA]</scope>
    <source>
        <strain evidence="6 7">CBS 117.55</strain>
    </source>
</reference>
<dbReference type="OrthoDB" id="2382073at2759"/>
<dbReference type="AlphaFoldDB" id="A0A317VT28"/>
<organism evidence="6 7">
    <name type="scientific">Aspergillus heteromorphus CBS 117.55</name>
    <dbReference type="NCBI Taxonomy" id="1448321"/>
    <lineage>
        <taxon>Eukaryota</taxon>
        <taxon>Fungi</taxon>
        <taxon>Dikarya</taxon>
        <taxon>Ascomycota</taxon>
        <taxon>Pezizomycotina</taxon>
        <taxon>Eurotiomycetes</taxon>
        <taxon>Eurotiomycetidae</taxon>
        <taxon>Eurotiales</taxon>
        <taxon>Aspergillaceae</taxon>
        <taxon>Aspergillus</taxon>
        <taxon>Aspergillus subgen. Circumdati</taxon>
    </lineage>
</organism>
<sequence>MSTGQDILSQRLYSALDRRRTEGRLYVPASPEEVSGTVDFGSNDTLGLSSSGILTQAFLHQLERHPNFTVGCTTTRVFEGNRQYIVDIERDLAQFHGADDALFFPSGYDANMALWSSITNDKDFVVFDELVHSSIREGMKLGRAKSVPFRHNDCFSLQRVLEDVRDNNAEIAEGQNLVFIPLESIYSMDGDTAPLPEIIRVVYETLPRGNYVLSIDEAHSNGIIGPHGSGMICQYGLEREFPLRLHTCGKALGSAGAVILCNETIKQGLINYARNFIFTTGPTFVSVAAVRAGYEMVLSEEGQERRSRLEQNVWYFYWTLTRHPQWEDIKRRGILYVPTEKTWYTNPIKSPIIPIVTQPGHANNLCERLRQAKYWVNAVEFPSVPPEKGRVRLMVHADNTREQMDGVIQVIMRWAVERAEPGEVMAKM</sequence>
<accession>A0A317VT28</accession>
<dbReference type="PANTHER" id="PTHR13693:SF77">
    <property type="entry name" value="8-AMINO-7-OXONONANOATE SYNTHASE"/>
    <property type="match status" value="1"/>
</dbReference>
<gene>
    <name evidence="6" type="ORF">BO70DRAFT_339723</name>
</gene>
<dbReference type="GO" id="GO:0008483">
    <property type="term" value="F:transaminase activity"/>
    <property type="evidence" value="ECO:0007669"/>
    <property type="project" value="UniProtKB-KW"/>
</dbReference>
<dbReference type="GO" id="GO:0009102">
    <property type="term" value="P:biotin biosynthetic process"/>
    <property type="evidence" value="ECO:0007669"/>
    <property type="project" value="TreeGrafter"/>
</dbReference>
<dbReference type="GO" id="GO:0030170">
    <property type="term" value="F:pyridoxal phosphate binding"/>
    <property type="evidence" value="ECO:0007669"/>
    <property type="project" value="InterPro"/>
</dbReference>
<name>A0A317VT28_9EURO</name>
<comment type="similarity">
    <text evidence="2">Belongs to the class-II pyridoxal-phosphate-dependent aminotransferase family. BioF subfamily.</text>
</comment>
<evidence type="ECO:0000256" key="3">
    <source>
        <dbReference type="ARBA" id="ARBA00022679"/>
    </source>
</evidence>
<dbReference type="VEuPathDB" id="FungiDB:BO70DRAFT_339723"/>
<dbReference type="Gene3D" id="3.90.1150.10">
    <property type="entry name" value="Aspartate Aminotransferase, domain 1"/>
    <property type="match status" value="1"/>
</dbReference>
<dbReference type="Proteomes" id="UP000247233">
    <property type="component" value="Unassembled WGS sequence"/>
</dbReference>
<evidence type="ECO:0000256" key="2">
    <source>
        <dbReference type="ARBA" id="ARBA00010008"/>
    </source>
</evidence>
<keyword evidence="6" id="KW-0032">Aminotransferase</keyword>
<comment type="caution">
    <text evidence="6">The sequence shown here is derived from an EMBL/GenBank/DDBJ whole genome shotgun (WGS) entry which is preliminary data.</text>
</comment>
<comment type="cofactor">
    <cofactor evidence="1">
        <name>pyridoxal 5'-phosphate</name>
        <dbReference type="ChEBI" id="CHEBI:597326"/>
    </cofactor>
</comment>
<feature type="domain" description="Aminotransferase class I/classII large" evidence="5">
    <location>
        <begin position="38"/>
        <end position="411"/>
    </location>
</feature>
<proteinExistence type="inferred from homology"/>
<dbReference type="InterPro" id="IPR050087">
    <property type="entry name" value="AON_synthase_class-II"/>
</dbReference>
<dbReference type="RefSeq" id="XP_025397836.1">
    <property type="nucleotide sequence ID" value="XM_025541259.1"/>
</dbReference>
<evidence type="ECO:0000313" key="6">
    <source>
        <dbReference type="EMBL" id="PWY77075.1"/>
    </source>
</evidence>
<dbReference type="InterPro" id="IPR015422">
    <property type="entry name" value="PyrdxlP-dep_Trfase_small"/>
</dbReference>